<protein>
    <submittedName>
        <fullName evidence="1">Uncharacterized protein</fullName>
    </submittedName>
</protein>
<comment type="caution">
    <text evidence="1">The sequence shown here is derived from an EMBL/GenBank/DDBJ whole genome shotgun (WGS) entry which is preliminary data.</text>
</comment>
<reference evidence="1 2" key="1">
    <citation type="journal article" date="2018" name="Nat. Biotechnol.">
        <title>A standardized bacterial taxonomy based on genome phylogeny substantially revises the tree of life.</title>
        <authorList>
            <person name="Parks D.H."/>
            <person name="Chuvochina M."/>
            <person name="Waite D.W."/>
            <person name="Rinke C."/>
            <person name="Skarshewski A."/>
            <person name="Chaumeil P.A."/>
            <person name="Hugenholtz P."/>
        </authorList>
    </citation>
    <scope>NUCLEOTIDE SEQUENCE [LARGE SCALE GENOMIC DNA]</scope>
    <source>
        <strain evidence="1">UBA10227</strain>
    </source>
</reference>
<evidence type="ECO:0000313" key="1">
    <source>
        <dbReference type="EMBL" id="HCY81997.1"/>
    </source>
</evidence>
<evidence type="ECO:0000313" key="2">
    <source>
        <dbReference type="Proteomes" id="UP000263268"/>
    </source>
</evidence>
<gene>
    <name evidence="1" type="ORF">DHV22_10540</name>
</gene>
<dbReference type="EMBL" id="DPRK01000171">
    <property type="protein sequence ID" value="HCY81997.1"/>
    <property type="molecule type" value="Genomic_DNA"/>
</dbReference>
<dbReference type="AlphaFoldDB" id="A0A3D6BTK4"/>
<dbReference type="Proteomes" id="UP000263268">
    <property type="component" value="Unassembled WGS sequence"/>
</dbReference>
<sequence length="461" mass="52584">MYAFVSCLATAQEDWLYSTNRLFENETIKEATPIVNSKTGEFAIFYKIKKGFVAELYNNEKQLLHTFSFNNLPSEDLVGYVFEGLEYTLFFANASMKKISCVKVDFNLGTSQLIDDVAIDLKGENPIQFVKNELGLHLLTIKKKSSTLKLYTFNLNGTFKESSYDFSDKTFERDNGITYNLYSFLFIVHKTNAFEFIDNNLPCSLDQAVASTKIFSTQDTIILTINLTDKHTYVISLDLKNEVSGFNKIENVHFSKNNSANTHSSFLIDEVLIDSYISNEKLVINFIDLTNNTIIKEYVISEDDSIHFKNSPIILEGGDFDGYRELEKTSQFIRKVIHSKMAISAYKNNNNYVVTLGSYEPRPSNLSMITGGVLGGITGAIIMSMFDSYTNSKSIRVLSLLDENFNHVQGEIPKNGFDKIHAFKENKKLNTLEAQTIFKYKNHFIWGGFDRTSQAYNFFKF</sequence>
<name>A0A3D6BTK4_9FLAO</name>
<proteinExistence type="predicted"/>
<accession>A0A3D6BTK4</accession>
<organism evidence="1 2">
    <name type="scientific">Xanthomarina gelatinilytica</name>
    <dbReference type="NCBI Taxonomy" id="1137281"/>
    <lineage>
        <taxon>Bacteria</taxon>
        <taxon>Pseudomonadati</taxon>
        <taxon>Bacteroidota</taxon>
        <taxon>Flavobacteriia</taxon>
        <taxon>Flavobacteriales</taxon>
        <taxon>Flavobacteriaceae</taxon>
        <taxon>Xanthomarina</taxon>
    </lineage>
</organism>